<name>A0ACC0M418_RHOML</name>
<dbReference type="Proteomes" id="UP001062846">
    <property type="component" value="Chromosome 10"/>
</dbReference>
<dbReference type="EMBL" id="CM046397">
    <property type="protein sequence ID" value="KAI8535307.1"/>
    <property type="molecule type" value="Genomic_DNA"/>
</dbReference>
<evidence type="ECO:0000313" key="1">
    <source>
        <dbReference type="EMBL" id="KAI8535307.1"/>
    </source>
</evidence>
<protein>
    <submittedName>
        <fullName evidence="1">Uncharacterized protein</fullName>
    </submittedName>
</protein>
<evidence type="ECO:0000313" key="2">
    <source>
        <dbReference type="Proteomes" id="UP001062846"/>
    </source>
</evidence>
<proteinExistence type="predicted"/>
<sequence>MADGTISFSDGLGSKALDSNEIRRKLRGIDPLITKSSVTSPQLDFAPVSPNINGAMSDSTSQPQSRPSLPENSIYTSPMGVQSRSPSSGTATKLQQAIFEEGLAMEAEERARHVHRHHLQQEADPVSSSTGFGVHSPKSSKSTSPS</sequence>
<keyword evidence="2" id="KW-1185">Reference proteome</keyword>
<gene>
    <name evidence="1" type="ORF">RHMOL_Rhmol10G0163900</name>
</gene>
<organism evidence="1 2">
    <name type="scientific">Rhododendron molle</name>
    <name type="common">Chinese azalea</name>
    <name type="synonym">Azalea mollis</name>
    <dbReference type="NCBI Taxonomy" id="49168"/>
    <lineage>
        <taxon>Eukaryota</taxon>
        <taxon>Viridiplantae</taxon>
        <taxon>Streptophyta</taxon>
        <taxon>Embryophyta</taxon>
        <taxon>Tracheophyta</taxon>
        <taxon>Spermatophyta</taxon>
        <taxon>Magnoliopsida</taxon>
        <taxon>eudicotyledons</taxon>
        <taxon>Gunneridae</taxon>
        <taxon>Pentapetalae</taxon>
        <taxon>asterids</taxon>
        <taxon>Ericales</taxon>
        <taxon>Ericaceae</taxon>
        <taxon>Ericoideae</taxon>
        <taxon>Rhodoreae</taxon>
        <taxon>Rhododendron</taxon>
    </lineage>
</organism>
<accession>A0ACC0M418</accession>
<comment type="caution">
    <text evidence="1">The sequence shown here is derived from an EMBL/GenBank/DDBJ whole genome shotgun (WGS) entry which is preliminary data.</text>
</comment>
<reference evidence="1" key="1">
    <citation type="submission" date="2022-02" db="EMBL/GenBank/DDBJ databases">
        <title>Plant Genome Project.</title>
        <authorList>
            <person name="Zhang R.-G."/>
        </authorList>
    </citation>
    <scope>NUCLEOTIDE SEQUENCE</scope>
    <source>
        <strain evidence="1">AT1</strain>
    </source>
</reference>